<proteinExistence type="predicted"/>
<evidence type="ECO:0008006" key="3">
    <source>
        <dbReference type="Google" id="ProtNLM"/>
    </source>
</evidence>
<feature type="region of interest" description="Disordered" evidence="1">
    <location>
        <begin position="1"/>
        <end position="23"/>
    </location>
</feature>
<feature type="compositionally biased region" description="Acidic residues" evidence="1">
    <location>
        <begin position="215"/>
        <end position="228"/>
    </location>
</feature>
<sequence length="301" mass="32671">MGGKTRQDMYTTSSSGHRDSVSQAPVIGNHTQHRAEAVSVGCMSGIFHFVSKYHTRRKFLTLEKGKKQEVVKASSSPTKPKTTTAAAAATNTTVACQSHDDKVTWEITGRESLEIPRSPVIPAEIRSSGSANSPRVVARLMGIEDIPTSPRASVVVAESAVEKRRKLLGALEKCDEDLKALKRIIDAVRASQTPPSAADKVADGRGGKREKGLAEEEDGEEEEREDEPSPVSVLDFHQRPPPLTAHSKRTRYANRSHRASVTAASNAETAKARNSQEGEARGGMQLKLLFSQQANITFISY</sequence>
<feature type="region of interest" description="Disordered" evidence="1">
    <location>
        <begin position="191"/>
        <end position="281"/>
    </location>
</feature>
<dbReference type="PANTHER" id="PTHR37234">
    <property type="entry name" value="OS03G0319200 PROTEIN"/>
    <property type="match status" value="1"/>
</dbReference>
<dbReference type="EMBL" id="GISG01278701">
    <property type="protein sequence ID" value="MBA4678224.1"/>
    <property type="molecule type" value="Transcribed_RNA"/>
</dbReference>
<organism evidence="2">
    <name type="scientific">Opuntia streptacantha</name>
    <name type="common">Prickly pear cactus</name>
    <name type="synonym">Opuntia cardona</name>
    <dbReference type="NCBI Taxonomy" id="393608"/>
    <lineage>
        <taxon>Eukaryota</taxon>
        <taxon>Viridiplantae</taxon>
        <taxon>Streptophyta</taxon>
        <taxon>Embryophyta</taxon>
        <taxon>Tracheophyta</taxon>
        <taxon>Spermatophyta</taxon>
        <taxon>Magnoliopsida</taxon>
        <taxon>eudicotyledons</taxon>
        <taxon>Gunneridae</taxon>
        <taxon>Pentapetalae</taxon>
        <taxon>Caryophyllales</taxon>
        <taxon>Cactineae</taxon>
        <taxon>Cactaceae</taxon>
        <taxon>Opuntioideae</taxon>
        <taxon>Opuntia</taxon>
    </lineage>
</organism>
<feature type="compositionally biased region" description="Basic residues" evidence="1">
    <location>
        <begin position="246"/>
        <end position="258"/>
    </location>
</feature>
<accession>A0A7C9FMY1</accession>
<feature type="compositionally biased region" description="Basic and acidic residues" evidence="1">
    <location>
        <begin position="270"/>
        <end position="280"/>
    </location>
</feature>
<evidence type="ECO:0000313" key="2">
    <source>
        <dbReference type="EMBL" id="MBA4678224.1"/>
    </source>
</evidence>
<reference evidence="2" key="2">
    <citation type="submission" date="2020-07" db="EMBL/GenBank/DDBJ databases">
        <authorList>
            <person name="Vera ALvarez R."/>
            <person name="Arias-Moreno D.M."/>
            <person name="Jimenez-Jacinto V."/>
            <person name="Jimenez-Bremont J.F."/>
            <person name="Swaminathan K."/>
            <person name="Moose S.P."/>
            <person name="Guerrero-Gonzalez M.L."/>
            <person name="Marino-Ramirez L."/>
            <person name="Landsman D."/>
            <person name="Rodriguez-Kessler M."/>
            <person name="Delgado-Sanchez P."/>
        </authorList>
    </citation>
    <scope>NUCLEOTIDE SEQUENCE</scope>
    <source>
        <tissue evidence="2">Cladode</tissue>
    </source>
</reference>
<dbReference type="AlphaFoldDB" id="A0A7C9FMY1"/>
<protein>
    <recommendedName>
        <fullName evidence="3">DUF3741 domain-containing protein</fullName>
    </recommendedName>
</protein>
<dbReference type="PANTHER" id="PTHR37234:SF1">
    <property type="entry name" value="OS03G0319200 PROTEIN"/>
    <property type="match status" value="1"/>
</dbReference>
<name>A0A7C9FMY1_OPUST</name>
<reference evidence="2" key="1">
    <citation type="journal article" date="2013" name="J. Plant Res.">
        <title>Effect of fungi and light on seed germination of three Opuntia species from semiarid lands of central Mexico.</title>
        <authorList>
            <person name="Delgado-Sanchez P."/>
            <person name="Jimenez-Bremont J.F."/>
            <person name="Guerrero-Gonzalez Mde L."/>
            <person name="Flores J."/>
        </authorList>
    </citation>
    <scope>NUCLEOTIDE SEQUENCE</scope>
    <source>
        <tissue evidence="2">Cladode</tissue>
    </source>
</reference>
<feature type="compositionally biased region" description="Basic and acidic residues" evidence="1">
    <location>
        <begin position="200"/>
        <end position="214"/>
    </location>
</feature>
<evidence type="ECO:0000256" key="1">
    <source>
        <dbReference type="SAM" id="MobiDB-lite"/>
    </source>
</evidence>